<dbReference type="EMBL" id="GHES01001469">
    <property type="protein sequence ID" value="MPA32028.1"/>
    <property type="molecule type" value="Transcribed_RNA"/>
</dbReference>
<name>A0A5B6YJY7_DAVIN</name>
<keyword evidence="1" id="KW-0346">Stress response</keyword>
<accession>A0A5B6YJY7</accession>
<evidence type="ECO:0000313" key="5">
    <source>
        <dbReference type="EMBL" id="MPA32028.1"/>
    </source>
</evidence>
<gene>
    <name evidence="5" type="ORF">Din_001469</name>
</gene>
<sequence length="264" mass="29647">MESQLVRRRMNTIAGHFATADDVSATAAHVFPMNCSSSLNSVIRRYDNRMYFARQGSSSQACFMRPVSTEQGSSAQPDVPLKYTGSANEGFSNAFEAPSFSRPARLEPNFPNFGVIQPLVQDCKLPAPEQPKFARPNRRISGQKQKQYLSKRKIHASESHGFEWSPRMDVAESGCNYVVTVELPGVSINDIRVEVNDQTLTVTGKRSTQWWKVESSNDSISAYHKREILQGPYQVVWPLPRNMNKDGVSAEFLDGFLRITIPKL</sequence>
<feature type="domain" description="SHSP" evidence="4">
    <location>
        <begin position="159"/>
        <end position="264"/>
    </location>
</feature>
<protein>
    <recommendedName>
        <fullName evidence="4">SHSP domain-containing protein</fullName>
    </recommendedName>
</protein>
<dbReference type="Gene3D" id="2.60.40.790">
    <property type="match status" value="1"/>
</dbReference>
<organism evidence="5">
    <name type="scientific">Davidia involucrata</name>
    <name type="common">Dove tree</name>
    <dbReference type="NCBI Taxonomy" id="16924"/>
    <lineage>
        <taxon>Eukaryota</taxon>
        <taxon>Viridiplantae</taxon>
        <taxon>Streptophyta</taxon>
        <taxon>Embryophyta</taxon>
        <taxon>Tracheophyta</taxon>
        <taxon>Spermatophyta</taxon>
        <taxon>Magnoliopsida</taxon>
        <taxon>eudicotyledons</taxon>
        <taxon>Gunneridae</taxon>
        <taxon>Pentapetalae</taxon>
        <taxon>asterids</taxon>
        <taxon>Cornales</taxon>
        <taxon>Nyssaceae</taxon>
        <taxon>Davidia</taxon>
    </lineage>
</organism>
<dbReference type="Pfam" id="PF00011">
    <property type="entry name" value="HSP20"/>
    <property type="match status" value="1"/>
</dbReference>
<evidence type="ECO:0000256" key="1">
    <source>
        <dbReference type="ARBA" id="ARBA00023016"/>
    </source>
</evidence>
<dbReference type="InterPro" id="IPR031107">
    <property type="entry name" value="Small_HSP"/>
</dbReference>
<reference evidence="5" key="1">
    <citation type="submission" date="2019-08" db="EMBL/GenBank/DDBJ databases">
        <title>Reference gene set and small RNA set construction with multiple tissues from Davidia involucrata Baill.</title>
        <authorList>
            <person name="Yang H."/>
            <person name="Zhou C."/>
            <person name="Li G."/>
            <person name="Wang J."/>
            <person name="Gao P."/>
            <person name="Wang M."/>
            <person name="Wang R."/>
            <person name="Zhao Y."/>
        </authorList>
    </citation>
    <scope>NUCLEOTIDE SEQUENCE</scope>
    <source>
        <tissue evidence="5">Mixed with DoveR01_LX</tissue>
    </source>
</reference>
<dbReference type="AlphaFoldDB" id="A0A5B6YJY7"/>
<evidence type="ECO:0000259" key="4">
    <source>
        <dbReference type="PROSITE" id="PS01031"/>
    </source>
</evidence>
<dbReference type="SUPFAM" id="SSF49764">
    <property type="entry name" value="HSP20-like chaperones"/>
    <property type="match status" value="1"/>
</dbReference>
<dbReference type="PANTHER" id="PTHR11527">
    <property type="entry name" value="HEAT-SHOCK PROTEIN 20 FAMILY MEMBER"/>
    <property type="match status" value="1"/>
</dbReference>
<evidence type="ECO:0000256" key="2">
    <source>
        <dbReference type="PROSITE-ProRule" id="PRU00285"/>
    </source>
</evidence>
<comment type="similarity">
    <text evidence="2 3">Belongs to the small heat shock protein (HSP20) family.</text>
</comment>
<dbReference type="InterPro" id="IPR002068">
    <property type="entry name" value="A-crystallin/Hsp20_dom"/>
</dbReference>
<dbReference type="InterPro" id="IPR008978">
    <property type="entry name" value="HSP20-like_chaperone"/>
</dbReference>
<proteinExistence type="inferred from homology"/>
<evidence type="ECO:0000256" key="3">
    <source>
        <dbReference type="RuleBase" id="RU003616"/>
    </source>
</evidence>
<dbReference type="CDD" id="cd06464">
    <property type="entry name" value="ACD_sHsps-like"/>
    <property type="match status" value="1"/>
</dbReference>
<dbReference type="PROSITE" id="PS01031">
    <property type="entry name" value="SHSP"/>
    <property type="match status" value="1"/>
</dbReference>